<keyword evidence="3" id="KW-1185">Reference proteome</keyword>
<dbReference type="PANTHER" id="PTHR12835:SF5">
    <property type="entry name" value="BIOTIN--PROTEIN LIGASE"/>
    <property type="match status" value="1"/>
</dbReference>
<dbReference type="Gene3D" id="3.40.50.880">
    <property type="match status" value="1"/>
</dbReference>
<comment type="caution">
    <text evidence="2">The sequence shown here is derived from an EMBL/GenBank/DDBJ whole genome shotgun (WGS) entry which is preliminary data.</text>
</comment>
<dbReference type="GO" id="GO:0004077">
    <property type="term" value="F:biotin--[biotin carboxyl-carrier protein] ligase activity"/>
    <property type="evidence" value="ECO:0007669"/>
    <property type="project" value="TreeGrafter"/>
</dbReference>
<dbReference type="SUPFAM" id="SSF55681">
    <property type="entry name" value="Class II aaRS and biotin synthetases"/>
    <property type="match status" value="1"/>
</dbReference>
<dbReference type="Pfam" id="PF09825">
    <property type="entry name" value="BPL_N"/>
    <property type="match status" value="1"/>
</dbReference>
<reference evidence="2 3" key="1">
    <citation type="submission" date="2016-03" db="EMBL/GenBank/DDBJ databases">
        <title>Choanephora cucurbitarum.</title>
        <authorList>
            <person name="Min B."/>
            <person name="Park H."/>
            <person name="Park J.-H."/>
            <person name="Shin H.-D."/>
            <person name="Choi I.-G."/>
        </authorList>
    </citation>
    <scope>NUCLEOTIDE SEQUENCE [LARGE SCALE GENOMIC DNA]</scope>
    <source>
        <strain evidence="2 3">KUS-F28377</strain>
    </source>
</reference>
<keyword evidence="2" id="KW-0436">Ligase</keyword>
<protein>
    <submittedName>
        <fullName evidence="2">Biotin--protein ligase</fullName>
    </submittedName>
</protein>
<proteinExistence type="predicted"/>
<feature type="domain" description="BPL/LPL catalytic" evidence="1">
    <location>
        <begin position="385"/>
        <end position="579"/>
    </location>
</feature>
<dbReference type="STRING" id="101091.A0A1C7N9P3"/>
<accession>A0A1C7N9P3</accession>
<dbReference type="InterPro" id="IPR045864">
    <property type="entry name" value="aa-tRNA-synth_II/BPL/LPL"/>
</dbReference>
<evidence type="ECO:0000313" key="3">
    <source>
        <dbReference type="Proteomes" id="UP000093000"/>
    </source>
</evidence>
<dbReference type="Gene3D" id="3.30.930.10">
    <property type="entry name" value="Bira Bifunctional Protein, Domain 2"/>
    <property type="match status" value="1"/>
</dbReference>
<sequence>MKILVYDDLGASSTSVKHIVAMLKSTLCQDYVVDVVDRKVFDSEEWQTECAMLVMPGGRDLPYCQALDGRPNQAIKAFVENGGRYLGICAGAYYASESIEFEKGNPQMEIIAPRPLGFYPGLCRGTAYPGFSYSSERGARLVPVSLNKEAFESSQYTISEDVWMYYNGGGYFVDADQYSDQVTVLCGYKELDNAASIVHCRVGKGHALLISTHPEYEATSDDLLAAATTDNHHLRLLNQLALSRTDRNGLMRLCFSRIGLKLDSLENTLGSKVKKLTPSTMYFTGLTKACVSESVSRLQKQRNSITYLLHDATDSFCISDIDDAMGEQAVLFNMCRVREGKPPIIQLIYPTLTSAIEPLYPPHSVTPQFSSEAYYRFLVQKRQREQNIGTEQQYVFGNSLIYTSNISRTISVFTENPKFLEGLSSGLVCIGLNEEQNQDVLCFSIVLRHSFELKNAPVVFLQYLISLAIVKCLKSVGKDLSVHIKWPSGIYLKTKMNLIGIGQSKTHLSFVDNQYVLVIDNQVNLTDIRDAMPASVFPALEDILADIVTKFESMYTTFCQRGIEDRLLQEYCYYWLHKDSIVALKTSYQNDTVKILGITPDHGMLKVESLQHQGKLYGLLPNSHFLDMEQSLIRSL</sequence>
<organism evidence="2 3">
    <name type="scientific">Choanephora cucurbitarum</name>
    <dbReference type="NCBI Taxonomy" id="101091"/>
    <lineage>
        <taxon>Eukaryota</taxon>
        <taxon>Fungi</taxon>
        <taxon>Fungi incertae sedis</taxon>
        <taxon>Mucoromycota</taxon>
        <taxon>Mucoromycotina</taxon>
        <taxon>Mucoromycetes</taxon>
        <taxon>Mucorales</taxon>
        <taxon>Mucorineae</taxon>
        <taxon>Choanephoraceae</taxon>
        <taxon>Choanephoroideae</taxon>
        <taxon>Choanephora</taxon>
    </lineage>
</organism>
<evidence type="ECO:0000259" key="1">
    <source>
        <dbReference type="PROSITE" id="PS51733"/>
    </source>
</evidence>
<dbReference type="InterPro" id="IPR004143">
    <property type="entry name" value="BPL_LPL_catalytic"/>
</dbReference>
<name>A0A1C7N9P3_9FUNG</name>
<dbReference type="AlphaFoldDB" id="A0A1C7N9P3"/>
<dbReference type="PANTHER" id="PTHR12835">
    <property type="entry name" value="BIOTIN PROTEIN LIGASE"/>
    <property type="match status" value="1"/>
</dbReference>
<dbReference type="InterPro" id="IPR019197">
    <property type="entry name" value="Biotin-prot_ligase_N"/>
</dbReference>
<evidence type="ECO:0000313" key="2">
    <source>
        <dbReference type="EMBL" id="OBZ85787.1"/>
    </source>
</evidence>
<dbReference type="SUPFAM" id="SSF52317">
    <property type="entry name" value="Class I glutamine amidotransferase-like"/>
    <property type="match status" value="1"/>
</dbReference>
<dbReference type="CDD" id="cd03144">
    <property type="entry name" value="GATase1_ScBLP_like"/>
    <property type="match status" value="1"/>
</dbReference>
<dbReference type="EMBL" id="LUGH01000359">
    <property type="protein sequence ID" value="OBZ85787.1"/>
    <property type="molecule type" value="Genomic_DNA"/>
</dbReference>
<dbReference type="InterPro" id="IPR029062">
    <property type="entry name" value="Class_I_gatase-like"/>
</dbReference>
<dbReference type="GO" id="GO:0005737">
    <property type="term" value="C:cytoplasm"/>
    <property type="evidence" value="ECO:0007669"/>
    <property type="project" value="TreeGrafter"/>
</dbReference>
<dbReference type="OrthoDB" id="10250105at2759"/>
<gene>
    <name evidence="2" type="primary">BPL1</name>
    <name evidence="2" type="ORF">A0J61_06167</name>
</gene>
<dbReference type="PROSITE" id="PS51733">
    <property type="entry name" value="BPL_LPL_CATALYTIC"/>
    <property type="match status" value="1"/>
</dbReference>
<dbReference type="InParanoid" id="A0A1C7N9P3"/>
<dbReference type="Proteomes" id="UP000093000">
    <property type="component" value="Unassembled WGS sequence"/>
</dbReference>